<dbReference type="InterPro" id="IPR034751">
    <property type="entry name" value="Yippee"/>
</dbReference>
<dbReference type="AlphaFoldDB" id="A0AAN7YUT7"/>
<evidence type="ECO:0000256" key="4">
    <source>
        <dbReference type="RuleBase" id="RU110713"/>
    </source>
</evidence>
<dbReference type="PROSITE" id="PS51792">
    <property type="entry name" value="YIPPEE"/>
    <property type="match status" value="1"/>
</dbReference>
<evidence type="ECO:0000259" key="5">
    <source>
        <dbReference type="PROSITE" id="PS51792"/>
    </source>
</evidence>
<keyword evidence="3" id="KW-0862">Zinc</keyword>
<evidence type="ECO:0000256" key="2">
    <source>
        <dbReference type="ARBA" id="ARBA00022723"/>
    </source>
</evidence>
<dbReference type="Pfam" id="PF03226">
    <property type="entry name" value="Yippee-Mis18"/>
    <property type="match status" value="1"/>
</dbReference>
<evidence type="ECO:0000313" key="6">
    <source>
        <dbReference type="EMBL" id="KAK5576472.1"/>
    </source>
</evidence>
<dbReference type="InterPro" id="IPR039058">
    <property type="entry name" value="Yippee_fam"/>
</dbReference>
<dbReference type="PANTHER" id="PTHR13848">
    <property type="entry name" value="PROTEIN YIPPEE-LIKE CG15309-RELATED"/>
    <property type="match status" value="1"/>
</dbReference>
<sequence>MGRLFKTYLTGPSIICCLNCKTHLTLHDQLISKQFQGRHGTAFLFGTCSNITVGPSEDRTLTTGMHIVADIYCIDCGETLGWKYEFAKEESQKYKVGKYILEKAKIQKEVNFGTQHQQHSLVALDNSIM</sequence>
<proteinExistence type="inferred from homology"/>
<evidence type="ECO:0000256" key="1">
    <source>
        <dbReference type="ARBA" id="ARBA00005613"/>
    </source>
</evidence>
<reference evidence="6 7" key="1">
    <citation type="submission" date="2023-11" db="EMBL/GenBank/DDBJ databases">
        <title>Dfirmibasis_genome.</title>
        <authorList>
            <person name="Edelbroek B."/>
            <person name="Kjellin J."/>
            <person name="Jerlstrom-Hultqvist J."/>
            <person name="Soderbom F."/>
        </authorList>
    </citation>
    <scope>NUCLEOTIDE SEQUENCE [LARGE SCALE GENOMIC DNA]</scope>
    <source>
        <strain evidence="6 7">TNS-C-14</strain>
    </source>
</reference>
<accession>A0AAN7YUT7</accession>
<name>A0AAN7YUT7_9MYCE</name>
<keyword evidence="7" id="KW-1185">Reference proteome</keyword>
<organism evidence="6 7">
    <name type="scientific">Dictyostelium firmibasis</name>
    <dbReference type="NCBI Taxonomy" id="79012"/>
    <lineage>
        <taxon>Eukaryota</taxon>
        <taxon>Amoebozoa</taxon>
        <taxon>Evosea</taxon>
        <taxon>Eumycetozoa</taxon>
        <taxon>Dictyostelia</taxon>
        <taxon>Dictyosteliales</taxon>
        <taxon>Dictyosteliaceae</taxon>
        <taxon>Dictyostelium</taxon>
    </lineage>
</organism>
<dbReference type="EMBL" id="JAVFKY010000005">
    <property type="protein sequence ID" value="KAK5576472.1"/>
    <property type="molecule type" value="Genomic_DNA"/>
</dbReference>
<dbReference type="GO" id="GO:0046872">
    <property type="term" value="F:metal ion binding"/>
    <property type="evidence" value="ECO:0007669"/>
    <property type="project" value="UniProtKB-KW"/>
</dbReference>
<dbReference type="Proteomes" id="UP001344447">
    <property type="component" value="Unassembled WGS sequence"/>
</dbReference>
<keyword evidence="2" id="KW-0479">Metal-binding</keyword>
<evidence type="ECO:0000313" key="7">
    <source>
        <dbReference type="Proteomes" id="UP001344447"/>
    </source>
</evidence>
<dbReference type="InterPro" id="IPR004910">
    <property type="entry name" value="Yippee/Mis18/Cereblon"/>
</dbReference>
<comment type="caution">
    <text evidence="6">The sequence shown here is derived from an EMBL/GenBank/DDBJ whole genome shotgun (WGS) entry which is preliminary data.</text>
</comment>
<comment type="similarity">
    <text evidence="1 4">Belongs to the yippee family.</text>
</comment>
<evidence type="ECO:0000256" key="3">
    <source>
        <dbReference type="ARBA" id="ARBA00022833"/>
    </source>
</evidence>
<gene>
    <name evidence="6" type="ORF">RB653_007616</name>
</gene>
<feature type="domain" description="Yippee" evidence="5">
    <location>
        <begin position="13"/>
        <end position="110"/>
    </location>
</feature>
<protein>
    <recommendedName>
        <fullName evidence="4">Protein yippee-like</fullName>
    </recommendedName>
</protein>